<reference evidence="1 2" key="1">
    <citation type="submission" date="2024-10" db="EMBL/GenBank/DDBJ databases">
        <title>The Natural Products Discovery Center: Release of the First 8490 Sequenced Strains for Exploring Actinobacteria Biosynthetic Diversity.</title>
        <authorList>
            <person name="Kalkreuter E."/>
            <person name="Kautsar S.A."/>
            <person name="Yang D."/>
            <person name="Bader C.D."/>
            <person name="Teijaro C.N."/>
            <person name="Fluegel L."/>
            <person name="Davis C.M."/>
            <person name="Simpson J.R."/>
            <person name="Lauterbach L."/>
            <person name="Steele A.D."/>
            <person name="Gui C."/>
            <person name="Meng S."/>
            <person name="Li G."/>
            <person name="Viehrig K."/>
            <person name="Ye F."/>
            <person name="Su P."/>
            <person name="Kiefer A.F."/>
            <person name="Nichols A."/>
            <person name="Cepeda A.J."/>
            <person name="Yan W."/>
            <person name="Fan B."/>
            <person name="Jiang Y."/>
            <person name="Adhikari A."/>
            <person name="Zheng C.-J."/>
            <person name="Schuster L."/>
            <person name="Cowan T.M."/>
            <person name="Smanski M.J."/>
            <person name="Chevrette M.G."/>
            <person name="De Carvalho L.P.S."/>
            <person name="Shen B."/>
        </authorList>
    </citation>
    <scope>NUCLEOTIDE SEQUENCE [LARGE SCALE GENOMIC DNA]</scope>
    <source>
        <strain evidence="1 2">NPDC020979</strain>
    </source>
</reference>
<sequence>MPTLDSHPLTALLAQEHTTAIAYLTRVAGRHRALGFGQFGVRKEKLSRWKKSAPEIHAQLAMADLHGIDPEEIYLHPWPDWLRLALRTEANFWDLPWTVAGTVEALEDAGGLMDRPGVDRRSLVIAALGTLAATGAHWAAAPPTHAAVLRGPRIGPEAADLFEDRLKTLRSMDDTLGSSHAYQAATAELELITRVLKKHTYSETTQSRLYAAAAETARLAGWCAYDSGHLAIAERRFATALRASATSGDPTTGASAIAFWANLRYAAGDPYGALGLVDRGLQKKQEINSPRVVTMLHARKARAHSKAGEAAKAYRAIDAAFDAYAHAGPAEHDLPSMYWMTHGEVHEVAASCALTLGDPQRALEHFDAALHHEDPYDTTAEARGAGIYLARQAEAHLALGDLDAALDVAGQALDRLGGADSARGDSTITDLRRQLARHHKSKAVADFLELTA</sequence>
<keyword evidence="2" id="KW-1185">Reference proteome</keyword>
<proteinExistence type="predicted"/>
<organism evidence="1 2">
    <name type="scientific">Streptomyces abikoensis</name>
    <dbReference type="NCBI Taxonomy" id="97398"/>
    <lineage>
        <taxon>Bacteria</taxon>
        <taxon>Bacillati</taxon>
        <taxon>Actinomycetota</taxon>
        <taxon>Actinomycetes</taxon>
        <taxon>Kitasatosporales</taxon>
        <taxon>Streptomycetaceae</taxon>
        <taxon>Streptomyces</taxon>
    </lineage>
</organism>
<comment type="caution">
    <text evidence="1">The sequence shown here is derived from an EMBL/GenBank/DDBJ whole genome shotgun (WGS) entry which is preliminary data.</text>
</comment>
<dbReference type="RefSeq" id="WP_397614227.1">
    <property type="nucleotide sequence ID" value="NZ_JBIRRB010000011.1"/>
</dbReference>
<dbReference type="SUPFAM" id="SSF48452">
    <property type="entry name" value="TPR-like"/>
    <property type="match status" value="1"/>
</dbReference>
<dbReference type="Proteomes" id="UP001611162">
    <property type="component" value="Unassembled WGS sequence"/>
</dbReference>
<accession>A0ABW7T9K4</accession>
<gene>
    <name evidence="1" type="ORF">ACH4TF_27715</name>
</gene>
<name>A0ABW7T9K4_9ACTN</name>
<dbReference type="Gene3D" id="1.25.40.10">
    <property type="entry name" value="Tetratricopeptide repeat domain"/>
    <property type="match status" value="1"/>
</dbReference>
<evidence type="ECO:0000313" key="2">
    <source>
        <dbReference type="Proteomes" id="UP001611162"/>
    </source>
</evidence>
<dbReference type="EMBL" id="JBIRRB010000011">
    <property type="protein sequence ID" value="MFI0914211.1"/>
    <property type="molecule type" value="Genomic_DNA"/>
</dbReference>
<protein>
    <submittedName>
        <fullName evidence="1">Transcriptional regulator</fullName>
    </submittedName>
</protein>
<dbReference type="InterPro" id="IPR011990">
    <property type="entry name" value="TPR-like_helical_dom_sf"/>
</dbReference>
<evidence type="ECO:0000313" key="1">
    <source>
        <dbReference type="EMBL" id="MFI0914211.1"/>
    </source>
</evidence>